<dbReference type="Proteomes" id="UP000798662">
    <property type="component" value="Chromosome 2"/>
</dbReference>
<comment type="caution">
    <text evidence="1">The sequence shown here is derived from an EMBL/GenBank/DDBJ whole genome shotgun (WGS) entry which is preliminary data.</text>
</comment>
<dbReference type="EMBL" id="CM020619">
    <property type="protein sequence ID" value="KAK1863806.1"/>
    <property type="molecule type" value="Genomic_DNA"/>
</dbReference>
<evidence type="ECO:0000313" key="2">
    <source>
        <dbReference type="Proteomes" id="UP000798662"/>
    </source>
</evidence>
<protein>
    <submittedName>
        <fullName evidence="1">Uncharacterized protein</fullName>
    </submittedName>
</protein>
<sequence length="348" mass="36967">MQMQYVRDRVQLDSVTLGRHDMRFILRNTDVSMANAIRRTMIAEVPTMAIDVVTIHENTSVLHDEYIAHRVGLIPLASGAADAYTYNRDCEECEDFCSRCSVGYSLTVHNSTEDDVPVTSKDLIPAADSAVAAAPPGDPVVPVHDSGDVLRDAVAAAAGTPGAGLLTSAADAAAKGILIVKLGKGQRLSFTAVAKKGIGKEHAKWSPVCTVAFRAEPPAVRFVLPRLNELLDETAKADLLSLALGVVAIDDNGNLYYDSPFLAGRSAITADAVRRAGELAAAAGGAESEIVEFCEHPERFEFEVETTGVLAPKEVLTRAIGVLRDKVTTVAAHLAQVSQEGVDDPPLL</sequence>
<organism evidence="1 2">
    <name type="scientific">Pyropia yezoensis</name>
    <name type="common">Susabi-nori</name>
    <name type="synonym">Porphyra yezoensis</name>
    <dbReference type="NCBI Taxonomy" id="2788"/>
    <lineage>
        <taxon>Eukaryota</taxon>
        <taxon>Rhodophyta</taxon>
        <taxon>Bangiophyceae</taxon>
        <taxon>Bangiales</taxon>
        <taxon>Bangiaceae</taxon>
        <taxon>Pyropia</taxon>
    </lineage>
</organism>
<evidence type="ECO:0000313" key="1">
    <source>
        <dbReference type="EMBL" id="KAK1863806.1"/>
    </source>
</evidence>
<gene>
    <name evidence="1" type="ORF">I4F81_006360</name>
</gene>
<proteinExistence type="predicted"/>
<reference evidence="1" key="1">
    <citation type="submission" date="2019-11" db="EMBL/GenBank/DDBJ databases">
        <title>Nori genome reveals adaptations in red seaweeds to the harsh intertidal environment.</title>
        <authorList>
            <person name="Wang D."/>
            <person name="Mao Y."/>
        </authorList>
    </citation>
    <scope>NUCLEOTIDE SEQUENCE</scope>
    <source>
        <tissue evidence="1">Gametophyte</tissue>
    </source>
</reference>
<name>A0ACC3C0J7_PYRYE</name>
<keyword evidence="2" id="KW-1185">Reference proteome</keyword>
<accession>A0ACC3C0J7</accession>